<proteinExistence type="predicted"/>
<feature type="transmembrane region" description="Helical" evidence="1">
    <location>
        <begin position="68"/>
        <end position="86"/>
    </location>
</feature>
<dbReference type="AlphaFoldDB" id="A0A7G9T7F3"/>
<sequence>MVTALITAILSYLGTTSDYLMILLLVFTRYQQTKQRQNVVIGAYLGNLVLVILSLLVAMLLKQVPDEWLLGLLGLIPIYLGIKGYFWPKDESNEVAERLSGMSAGRIILNVIVLTVATCGADNLALYIPYFANLNMLYLPLILGAFIVILTLIIGLAWWGSRLNFIGQLFKRYGEKIQLVIYVGLGVYVMFEAGTIQSLLHLL</sequence>
<keyword evidence="3" id="KW-1185">Reference proteome</keyword>
<feature type="transmembrane region" description="Helical" evidence="1">
    <location>
        <begin position="6"/>
        <end position="27"/>
    </location>
</feature>
<feature type="transmembrane region" description="Helical" evidence="1">
    <location>
        <begin position="179"/>
        <end position="200"/>
    </location>
</feature>
<dbReference type="InterPro" id="IPR004676">
    <property type="entry name" value="Cd-R_transporter"/>
</dbReference>
<accession>A0A7G9T7F3</accession>
<dbReference type="RefSeq" id="WP_187529856.1">
    <property type="nucleotide sequence ID" value="NZ_CP060724.1"/>
</dbReference>
<dbReference type="Pfam" id="PF03596">
    <property type="entry name" value="Cad"/>
    <property type="match status" value="1"/>
</dbReference>
<dbReference type="KEGG" id="wdi:H9L19_04090"/>
<evidence type="ECO:0000256" key="1">
    <source>
        <dbReference type="SAM" id="Phobius"/>
    </source>
</evidence>
<protein>
    <submittedName>
        <fullName evidence="2">Cadmium resistance transporter</fullName>
    </submittedName>
</protein>
<evidence type="ECO:0000313" key="2">
    <source>
        <dbReference type="EMBL" id="QNN76028.1"/>
    </source>
</evidence>
<keyword evidence="1" id="KW-0472">Membrane</keyword>
<gene>
    <name evidence="2" type="ORF">H9L19_04090</name>
</gene>
<feature type="transmembrane region" description="Helical" evidence="1">
    <location>
        <begin position="137"/>
        <end position="159"/>
    </location>
</feature>
<keyword evidence="1" id="KW-1133">Transmembrane helix</keyword>
<keyword evidence="1" id="KW-0812">Transmembrane</keyword>
<feature type="transmembrane region" description="Helical" evidence="1">
    <location>
        <begin position="39"/>
        <end position="62"/>
    </location>
</feature>
<organism evidence="2 3">
    <name type="scientific">Weissella diestrammenae</name>
    <dbReference type="NCBI Taxonomy" id="1162633"/>
    <lineage>
        <taxon>Bacteria</taxon>
        <taxon>Bacillati</taxon>
        <taxon>Bacillota</taxon>
        <taxon>Bacilli</taxon>
        <taxon>Lactobacillales</taxon>
        <taxon>Lactobacillaceae</taxon>
        <taxon>Weissella</taxon>
    </lineage>
</organism>
<evidence type="ECO:0000313" key="3">
    <source>
        <dbReference type="Proteomes" id="UP000515800"/>
    </source>
</evidence>
<name>A0A7G9T7F3_9LACO</name>
<dbReference type="Proteomes" id="UP000515800">
    <property type="component" value="Chromosome"/>
</dbReference>
<feature type="transmembrane region" description="Helical" evidence="1">
    <location>
        <begin position="107"/>
        <end position="131"/>
    </location>
</feature>
<dbReference type="EMBL" id="CP060724">
    <property type="protein sequence ID" value="QNN76028.1"/>
    <property type="molecule type" value="Genomic_DNA"/>
</dbReference>
<reference evidence="2 3" key="1">
    <citation type="submission" date="2020-08" db="EMBL/GenBank/DDBJ databases">
        <title>Genome sequence of Weissella diestrammenae KACC 16890T.</title>
        <authorList>
            <person name="Hyun D.-W."/>
            <person name="Bae J.-W."/>
        </authorList>
    </citation>
    <scope>NUCLEOTIDE SEQUENCE [LARGE SCALE GENOMIC DNA]</scope>
    <source>
        <strain evidence="2 3">KACC 16890</strain>
    </source>
</reference>